<sequence>MECPAIGLSGESDALTTASGRGEVAAAEGKECVMHRIIGRAGNGRTGALRKALLNRHFPTAARELRRHDSASYEAP</sequence>
<evidence type="ECO:0000313" key="2">
    <source>
        <dbReference type="Proteomes" id="UP000619486"/>
    </source>
</evidence>
<dbReference type="AlphaFoldDB" id="A0A918LRP8"/>
<comment type="caution">
    <text evidence="1">The sequence shown here is derived from an EMBL/GenBank/DDBJ whole genome shotgun (WGS) entry which is preliminary data.</text>
</comment>
<name>A0A918LRP8_9ACTN</name>
<organism evidence="1 2">
    <name type="scientific">Streptomyces purpureus</name>
    <dbReference type="NCBI Taxonomy" id="1951"/>
    <lineage>
        <taxon>Bacteria</taxon>
        <taxon>Bacillati</taxon>
        <taxon>Actinomycetota</taxon>
        <taxon>Actinomycetes</taxon>
        <taxon>Kitasatosporales</taxon>
        <taxon>Streptomycetaceae</taxon>
        <taxon>Streptomyces</taxon>
    </lineage>
</organism>
<proteinExistence type="predicted"/>
<keyword evidence="2" id="KW-1185">Reference proteome</keyword>
<dbReference type="EMBL" id="BMQQ01000013">
    <property type="protein sequence ID" value="GGT40096.1"/>
    <property type="molecule type" value="Genomic_DNA"/>
</dbReference>
<reference evidence="1" key="2">
    <citation type="submission" date="2020-09" db="EMBL/GenBank/DDBJ databases">
        <authorList>
            <person name="Sun Q."/>
            <person name="Ohkuma M."/>
        </authorList>
    </citation>
    <scope>NUCLEOTIDE SEQUENCE</scope>
    <source>
        <strain evidence="1">JCM 3172</strain>
    </source>
</reference>
<accession>A0A918LRP8</accession>
<dbReference type="Proteomes" id="UP000619486">
    <property type="component" value="Unassembled WGS sequence"/>
</dbReference>
<evidence type="ECO:0000313" key="1">
    <source>
        <dbReference type="EMBL" id="GGT40096.1"/>
    </source>
</evidence>
<protein>
    <submittedName>
        <fullName evidence="1">Uncharacterized protein</fullName>
    </submittedName>
</protein>
<reference evidence="1" key="1">
    <citation type="journal article" date="2014" name="Int. J. Syst. Evol. Microbiol.">
        <title>Complete genome sequence of Corynebacterium casei LMG S-19264T (=DSM 44701T), isolated from a smear-ripened cheese.</title>
        <authorList>
            <consortium name="US DOE Joint Genome Institute (JGI-PGF)"/>
            <person name="Walter F."/>
            <person name="Albersmeier A."/>
            <person name="Kalinowski J."/>
            <person name="Ruckert C."/>
        </authorList>
    </citation>
    <scope>NUCLEOTIDE SEQUENCE</scope>
    <source>
        <strain evidence="1">JCM 3172</strain>
    </source>
</reference>
<gene>
    <name evidence="1" type="ORF">GCM10014713_37320</name>
</gene>